<gene>
    <name evidence="4" type="ORF">KP509_38G041200</name>
</gene>
<keyword evidence="5" id="KW-1185">Reference proteome</keyword>
<feature type="compositionally biased region" description="Basic and acidic residues" evidence="1">
    <location>
        <begin position="89"/>
        <end position="103"/>
    </location>
</feature>
<dbReference type="SUPFAM" id="SSF46689">
    <property type="entry name" value="Homeodomain-like"/>
    <property type="match status" value="2"/>
</dbReference>
<feature type="compositionally biased region" description="Basic and acidic residues" evidence="1">
    <location>
        <begin position="38"/>
        <end position="81"/>
    </location>
</feature>
<feature type="region of interest" description="Disordered" evidence="1">
    <location>
        <begin position="1"/>
        <end position="150"/>
    </location>
</feature>
<evidence type="ECO:0000259" key="2">
    <source>
        <dbReference type="PROSITE" id="PS50090"/>
    </source>
</evidence>
<dbReference type="CDD" id="cd00167">
    <property type="entry name" value="SANT"/>
    <property type="match status" value="1"/>
</dbReference>
<dbReference type="InterPro" id="IPR001005">
    <property type="entry name" value="SANT/Myb"/>
</dbReference>
<dbReference type="PROSITE" id="PS51294">
    <property type="entry name" value="HTH_MYB"/>
    <property type="match status" value="1"/>
</dbReference>
<dbReference type="PROSITE" id="PS50090">
    <property type="entry name" value="MYB_LIKE"/>
    <property type="match status" value="2"/>
</dbReference>
<feature type="domain" description="Myb-like" evidence="2">
    <location>
        <begin position="313"/>
        <end position="362"/>
    </location>
</feature>
<evidence type="ECO:0000259" key="3">
    <source>
        <dbReference type="PROSITE" id="PS51294"/>
    </source>
</evidence>
<feature type="compositionally biased region" description="Basic and acidic residues" evidence="1">
    <location>
        <begin position="15"/>
        <end position="30"/>
    </location>
</feature>
<dbReference type="Proteomes" id="UP000825935">
    <property type="component" value="Chromosome 38"/>
</dbReference>
<proteinExistence type="predicted"/>
<feature type="domain" description="HTH myb-type" evidence="3">
    <location>
        <begin position="319"/>
        <end position="366"/>
    </location>
</feature>
<name>A0A8T2Q4C1_CERRI</name>
<evidence type="ECO:0000313" key="4">
    <source>
        <dbReference type="EMBL" id="KAH7278443.1"/>
    </source>
</evidence>
<dbReference type="OMA" id="PECIYLE"/>
<dbReference type="PANTHER" id="PTHR47430">
    <property type="entry name" value="GB|AAC33480.1"/>
    <property type="match status" value="1"/>
</dbReference>
<dbReference type="AlphaFoldDB" id="A0A8T2Q4C1"/>
<evidence type="ECO:0000256" key="1">
    <source>
        <dbReference type="SAM" id="MobiDB-lite"/>
    </source>
</evidence>
<protein>
    <submittedName>
        <fullName evidence="4">Uncharacterized protein</fullName>
    </submittedName>
</protein>
<reference evidence="4" key="1">
    <citation type="submission" date="2021-08" db="EMBL/GenBank/DDBJ databases">
        <title>WGS assembly of Ceratopteris richardii.</title>
        <authorList>
            <person name="Marchant D.B."/>
            <person name="Chen G."/>
            <person name="Jenkins J."/>
            <person name="Shu S."/>
            <person name="Leebens-Mack J."/>
            <person name="Grimwood J."/>
            <person name="Schmutz J."/>
            <person name="Soltis P."/>
            <person name="Soltis D."/>
            <person name="Chen Z.-H."/>
        </authorList>
    </citation>
    <scope>NUCLEOTIDE SEQUENCE</scope>
    <source>
        <strain evidence="4">Whitten #5841</strain>
        <tissue evidence="4">Leaf</tissue>
    </source>
</reference>
<comment type="caution">
    <text evidence="4">The sequence shown here is derived from an EMBL/GenBank/DDBJ whole genome shotgun (WGS) entry which is preliminary data.</text>
</comment>
<dbReference type="InterPro" id="IPR017930">
    <property type="entry name" value="Myb_dom"/>
</dbReference>
<feature type="domain" description="Myb-like" evidence="2">
    <location>
        <begin position="437"/>
        <end position="490"/>
    </location>
</feature>
<sequence length="538" mass="63295">MDAEERRRKSRKRARGDLIERNSETEDADKKSKKKMKVEKGDYQKPVDESKRKDEKKEKKRKTEEKKEENLKEREGEKERLQITQPEEEEKREKRRMKEETSRKGRKKGKKKKRKEGEIEEQYSQMGKGYDRHEHQHQHEKENVDNREENMEDPAALEVHAMASAGPISPSSDLDQDRLKVGTVQGKKRQQKNKKVTFDDRIAAAEEMRVRDAPIEARVSDRESFNESGYIQSLKDDADEIWGVRFSPEEDEILKNAVWTYIRSKGWDENVGLERVLNSKQYKEARDCWTEIKLSLPHRPQQAVRRRARLLLEPGTHLGRWSKEEEALLRRLQNEQGSKWKEMSKILNRHRTCIKEKWRSLKRNGKRGRGGWAQDELQQLSDMVNKSLKLNRLQAERKDKIDRHLLRDNIPWEVIADTLGTHDHGACCGKWYYHLQSSLVADGKWSNQDDFLLLKSLLESGASTEEEVDWNSLLEHRSGQLCMTRWKQMIKHLGESRTRQFLSKLDILAKRYAPELLQASLENDSEKELSSSATIHVT</sequence>
<accession>A0A8T2Q4C1</accession>
<feature type="compositionally biased region" description="Basic residues" evidence="1">
    <location>
        <begin position="104"/>
        <end position="114"/>
    </location>
</feature>
<dbReference type="Pfam" id="PF13921">
    <property type="entry name" value="Myb_DNA-bind_6"/>
    <property type="match status" value="1"/>
</dbReference>
<dbReference type="EMBL" id="CM035443">
    <property type="protein sequence ID" value="KAH7278443.1"/>
    <property type="molecule type" value="Genomic_DNA"/>
</dbReference>
<feature type="compositionally biased region" description="Basic and acidic residues" evidence="1">
    <location>
        <begin position="129"/>
        <end position="149"/>
    </location>
</feature>
<dbReference type="Gene3D" id="1.10.10.60">
    <property type="entry name" value="Homeodomain-like"/>
    <property type="match status" value="1"/>
</dbReference>
<evidence type="ECO:0000313" key="5">
    <source>
        <dbReference type="Proteomes" id="UP000825935"/>
    </source>
</evidence>
<dbReference type="SMART" id="SM00717">
    <property type="entry name" value="SANT"/>
    <property type="match status" value="4"/>
</dbReference>
<dbReference type="OrthoDB" id="39591at2759"/>
<dbReference type="PANTHER" id="PTHR47430:SF4">
    <property type="entry name" value="GB|AAC33480.1"/>
    <property type="match status" value="1"/>
</dbReference>
<organism evidence="4 5">
    <name type="scientific">Ceratopteris richardii</name>
    <name type="common">Triangle waterfern</name>
    <dbReference type="NCBI Taxonomy" id="49495"/>
    <lineage>
        <taxon>Eukaryota</taxon>
        <taxon>Viridiplantae</taxon>
        <taxon>Streptophyta</taxon>
        <taxon>Embryophyta</taxon>
        <taxon>Tracheophyta</taxon>
        <taxon>Polypodiopsida</taxon>
        <taxon>Polypodiidae</taxon>
        <taxon>Polypodiales</taxon>
        <taxon>Pteridineae</taxon>
        <taxon>Pteridaceae</taxon>
        <taxon>Parkerioideae</taxon>
        <taxon>Ceratopteris</taxon>
    </lineage>
</organism>
<dbReference type="InterPro" id="IPR009057">
    <property type="entry name" value="Homeodomain-like_sf"/>
</dbReference>